<sequence>MKQARRKHPYIVRRLTHDDFFDLKQLHTNTMNAMKVDKVQNKTEVSNIASPVECRVSNIRLLPISIHESVEDDRDENMECNE</sequence>
<organism evidence="1 2">
    <name type="scientific">Romanomermis culicivorax</name>
    <name type="common">Nematode worm</name>
    <dbReference type="NCBI Taxonomy" id="13658"/>
    <lineage>
        <taxon>Eukaryota</taxon>
        <taxon>Metazoa</taxon>
        <taxon>Ecdysozoa</taxon>
        <taxon>Nematoda</taxon>
        <taxon>Enoplea</taxon>
        <taxon>Dorylaimia</taxon>
        <taxon>Mermithida</taxon>
        <taxon>Mermithoidea</taxon>
        <taxon>Mermithidae</taxon>
        <taxon>Romanomermis</taxon>
    </lineage>
</organism>
<name>A0A915LCD8_ROMCU</name>
<accession>A0A915LCD8</accession>
<reference evidence="2" key="1">
    <citation type="submission" date="2022-11" db="UniProtKB">
        <authorList>
            <consortium name="WormBaseParasite"/>
        </authorList>
    </citation>
    <scope>IDENTIFICATION</scope>
</reference>
<proteinExistence type="predicted"/>
<dbReference type="Proteomes" id="UP000887565">
    <property type="component" value="Unplaced"/>
</dbReference>
<keyword evidence="1" id="KW-1185">Reference proteome</keyword>
<dbReference type="AlphaFoldDB" id="A0A915LCD8"/>
<evidence type="ECO:0000313" key="1">
    <source>
        <dbReference type="Proteomes" id="UP000887565"/>
    </source>
</evidence>
<protein>
    <submittedName>
        <fullName evidence="2">Uncharacterized protein</fullName>
    </submittedName>
</protein>
<dbReference type="WBParaSite" id="nRc.2.0.1.t47466-RA">
    <property type="protein sequence ID" value="nRc.2.0.1.t47466-RA"/>
    <property type="gene ID" value="nRc.2.0.1.g47466"/>
</dbReference>
<evidence type="ECO:0000313" key="2">
    <source>
        <dbReference type="WBParaSite" id="nRc.2.0.1.t47466-RA"/>
    </source>
</evidence>